<dbReference type="OrthoDB" id="3163863at2759"/>
<evidence type="ECO:0000313" key="4">
    <source>
        <dbReference type="Proteomes" id="UP000736335"/>
    </source>
</evidence>
<reference evidence="3" key="2">
    <citation type="submission" date="2020-11" db="EMBL/GenBank/DDBJ databases">
        <authorList>
            <consortium name="DOE Joint Genome Institute"/>
            <person name="Kuo A."/>
            <person name="Miyauchi S."/>
            <person name="Kiss E."/>
            <person name="Drula E."/>
            <person name="Kohler A."/>
            <person name="Sanchez-Garcia M."/>
            <person name="Andreopoulos B."/>
            <person name="Barry K.W."/>
            <person name="Bonito G."/>
            <person name="Buee M."/>
            <person name="Carver A."/>
            <person name="Chen C."/>
            <person name="Cichocki N."/>
            <person name="Clum A."/>
            <person name="Culley D."/>
            <person name="Crous P.W."/>
            <person name="Fauchery L."/>
            <person name="Girlanda M."/>
            <person name="Hayes R."/>
            <person name="Keri Z."/>
            <person name="Labutti K."/>
            <person name="Lipzen A."/>
            <person name="Lombard V."/>
            <person name="Magnuson J."/>
            <person name="Maillard F."/>
            <person name="Morin E."/>
            <person name="Murat C."/>
            <person name="Nolan M."/>
            <person name="Ohm R."/>
            <person name="Pangilinan J."/>
            <person name="Pereira M."/>
            <person name="Perotto S."/>
            <person name="Peter M."/>
            <person name="Riley R."/>
            <person name="Sitrit Y."/>
            <person name="Stielow B."/>
            <person name="Szollosi G."/>
            <person name="Zifcakova L."/>
            <person name="Stursova M."/>
            <person name="Spatafora J.W."/>
            <person name="Tedersoo L."/>
            <person name="Vaario L.-M."/>
            <person name="Yamada A."/>
            <person name="Yan M."/>
            <person name="Wang P."/>
            <person name="Xu J."/>
            <person name="Bruns T."/>
            <person name="Baldrian P."/>
            <person name="Vilgalys R."/>
            <person name="Henrissat B."/>
            <person name="Grigoriev I.V."/>
            <person name="Hibbett D."/>
            <person name="Nagy L.G."/>
            <person name="Martin F.M."/>
        </authorList>
    </citation>
    <scope>NUCLEOTIDE SEQUENCE</scope>
    <source>
        <strain evidence="3">UH-Tt-Lm1</strain>
    </source>
</reference>
<evidence type="ECO:0000256" key="1">
    <source>
        <dbReference type="SAM" id="MobiDB-lite"/>
    </source>
</evidence>
<organism evidence="3 4">
    <name type="scientific">Thelephora terrestris</name>
    <dbReference type="NCBI Taxonomy" id="56493"/>
    <lineage>
        <taxon>Eukaryota</taxon>
        <taxon>Fungi</taxon>
        <taxon>Dikarya</taxon>
        <taxon>Basidiomycota</taxon>
        <taxon>Agaricomycotina</taxon>
        <taxon>Agaricomycetes</taxon>
        <taxon>Thelephorales</taxon>
        <taxon>Thelephoraceae</taxon>
        <taxon>Thelephora</taxon>
    </lineage>
</organism>
<name>A0A9P6HD69_9AGAM</name>
<dbReference type="Proteomes" id="UP000736335">
    <property type="component" value="Unassembled WGS sequence"/>
</dbReference>
<keyword evidence="4" id="KW-1185">Reference proteome</keyword>
<evidence type="ECO:0000259" key="2">
    <source>
        <dbReference type="Pfam" id="PF13391"/>
    </source>
</evidence>
<proteinExistence type="predicted"/>
<evidence type="ECO:0000313" key="3">
    <source>
        <dbReference type="EMBL" id="KAF9784707.1"/>
    </source>
</evidence>
<dbReference type="Pfam" id="PF13391">
    <property type="entry name" value="HNH_2"/>
    <property type="match status" value="1"/>
</dbReference>
<dbReference type="EMBL" id="WIUZ02000008">
    <property type="protein sequence ID" value="KAF9784707.1"/>
    <property type="molecule type" value="Genomic_DNA"/>
</dbReference>
<gene>
    <name evidence="3" type="ORF">BJ322DRAFT_863681</name>
</gene>
<accession>A0A9P6HD69</accession>
<reference evidence="3" key="1">
    <citation type="journal article" date="2020" name="Nat. Commun.">
        <title>Large-scale genome sequencing of mycorrhizal fungi provides insights into the early evolution of symbiotic traits.</title>
        <authorList>
            <person name="Miyauchi S."/>
            <person name="Kiss E."/>
            <person name="Kuo A."/>
            <person name="Drula E."/>
            <person name="Kohler A."/>
            <person name="Sanchez-Garcia M."/>
            <person name="Morin E."/>
            <person name="Andreopoulos B."/>
            <person name="Barry K.W."/>
            <person name="Bonito G."/>
            <person name="Buee M."/>
            <person name="Carver A."/>
            <person name="Chen C."/>
            <person name="Cichocki N."/>
            <person name="Clum A."/>
            <person name="Culley D."/>
            <person name="Crous P.W."/>
            <person name="Fauchery L."/>
            <person name="Girlanda M."/>
            <person name="Hayes R.D."/>
            <person name="Keri Z."/>
            <person name="LaButti K."/>
            <person name="Lipzen A."/>
            <person name="Lombard V."/>
            <person name="Magnuson J."/>
            <person name="Maillard F."/>
            <person name="Murat C."/>
            <person name="Nolan M."/>
            <person name="Ohm R.A."/>
            <person name="Pangilinan J."/>
            <person name="Pereira M.F."/>
            <person name="Perotto S."/>
            <person name="Peter M."/>
            <person name="Pfister S."/>
            <person name="Riley R."/>
            <person name="Sitrit Y."/>
            <person name="Stielow J.B."/>
            <person name="Szollosi G."/>
            <person name="Zifcakova L."/>
            <person name="Stursova M."/>
            <person name="Spatafora J.W."/>
            <person name="Tedersoo L."/>
            <person name="Vaario L.M."/>
            <person name="Yamada A."/>
            <person name="Yan M."/>
            <person name="Wang P."/>
            <person name="Xu J."/>
            <person name="Bruns T."/>
            <person name="Baldrian P."/>
            <person name="Vilgalys R."/>
            <person name="Dunand C."/>
            <person name="Henrissat B."/>
            <person name="Grigoriev I.V."/>
            <person name="Hibbett D."/>
            <person name="Nagy L.G."/>
            <person name="Martin F.M."/>
        </authorList>
    </citation>
    <scope>NUCLEOTIDE SEQUENCE</scope>
    <source>
        <strain evidence="3">UH-Tt-Lm1</strain>
    </source>
</reference>
<dbReference type="AlphaFoldDB" id="A0A9P6HD69"/>
<protein>
    <recommendedName>
        <fullName evidence="2">HNH nuclease domain-containing protein</fullName>
    </recommendedName>
</protein>
<sequence length="339" mass="37785">MMERRVSEESVMSVLHAFKSQRPEDTVAINHMVRKAERAIDIYTKDKLLHKEIGVATLLHSLIDLAIDDRGKHYVAYAILAYDGEEDPAAFLIQLAETWLTYLLCPVKASGNTKKGISSSTRHSPHTQETAQLIEGASRGDQKAFHTLLRLRQGDRCPITGNYGIEASMDFVRSQQAFHGATIACHILPFSSNYFQQPSESLDMIAAWGSFDVRKLAGLKTNGPSNGLLLRADLGPMFSNFKLWFEKTNAPDTYTVKAGDVFTEYAGKVVTFVNAHSEGIDLPDPQILELHAAFSRVLYLTGAGEYFEAYWRDMDELRVLASDGSTRLDSLLYGLGLMR</sequence>
<dbReference type="InterPro" id="IPR003615">
    <property type="entry name" value="HNH_nuc"/>
</dbReference>
<feature type="compositionally biased region" description="Polar residues" evidence="1">
    <location>
        <begin position="115"/>
        <end position="131"/>
    </location>
</feature>
<comment type="caution">
    <text evidence="3">The sequence shown here is derived from an EMBL/GenBank/DDBJ whole genome shotgun (WGS) entry which is preliminary data.</text>
</comment>
<feature type="region of interest" description="Disordered" evidence="1">
    <location>
        <begin position="115"/>
        <end position="139"/>
    </location>
</feature>
<feature type="domain" description="HNH nuclease" evidence="2">
    <location>
        <begin position="157"/>
        <end position="245"/>
    </location>
</feature>